<comment type="caution">
    <text evidence="5">The sequence shown here is derived from an EMBL/GenBank/DDBJ whole genome shotgun (WGS) entry which is preliminary data.</text>
</comment>
<dbReference type="Pfam" id="PF01557">
    <property type="entry name" value="FAA_hydrolase"/>
    <property type="match status" value="1"/>
</dbReference>
<dbReference type="SUPFAM" id="SSF56529">
    <property type="entry name" value="FAH"/>
    <property type="match status" value="1"/>
</dbReference>
<evidence type="ECO:0000256" key="2">
    <source>
        <dbReference type="ARBA" id="ARBA00022723"/>
    </source>
</evidence>
<comment type="similarity">
    <text evidence="1">Belongs to the FAH family.</text>
</comment>
<dbReference type="GO" id="GO:0016853">
    <property type="term" value="F:isomerase activity"/>
    <property type="evidence" value="ECO:0007669"/>
    <property type="project" value="UniProtKB-KW"/>
</dbReference>
<dbReference type="AlphaFoldDB" id="A0A132NJR0"/>
<dbReference type="PANTHER" id="PTHR42796:SF4">
    <property type="entry name" value="FUMARYLACETOACETATE HYDROLASE DOMAIN-CONTAINING PROTEIN 2A"/>
    <property type="match status" value="1"/>
</dbReference>
<dbReference type="Proteomes" id="UP000070598">
    <property type="component" value="Unassembled WGS sequence"/>
</dbReference>
<evidence type="ECO:0000313" key="7">
    <source>
        <dbReference type="Proteomes" id="UP000070659"/>
    </source>
</evidence>
<dbReference type="EMBL" id="JYIK01000670">
    <property type="protein sequence ID" value="KWX09962.1"/>
    <property type="molecule type" value="Genomic_DNA"/>
</dbReference>
<gene>
    <name evidence="4" type="ORF">TH66_02100</name>
    <name evidence="5" type="ORF">TR74_06490</name>
</gene>
<protein>
    <submittedName>
        <fullName evidence="5">2-hydroxyhepta-2,4-diene-1,7-dioate isomerase</fullName>
    </submittedName>
</protein>
<evidence type="ECO:0000313" key="5">
    <source>
        <dbReference type="EMBL" id="KWX09962.1"/>
    </source>
</evidence>
<sequence length="285" mass="30194">MRLATIRVDGGTRAARIEGDRVHVLPHPDVAALLADTGDLASLASAGRPGPTLDDVGLAPVVPRPGKIVCVGHNYRTHILEMGHELPAYPTLFAKFATALVGPFDHIRLPDVSECVDWEAELALVVGSPVRRATPKEAARAIAGFTVANDVSVRDWQRRTPQWLQGKTFDATTPLGPWLVTPDEVDGAADLTISCQVDGEVKQMASTADLLFGPAELVSYLSEIMTLLPGDVVLTGTPGGVGVARRPAEFLRPGQTLTTTVEGIGTCENRCVRDGWGTGVEHTGG</sequence>
<dbReference type="PATRIC" id="fig|1469144.8.peg.5050"/>
<dbReference type="PANTHER" id="PTHR42796">
    <property type="entry name" value="FUMARYLACETOACETATE HYDROLASE DOMAIN-CONTAINING PROTEIN 2A-RELATED"/>
    <property type="match status" value="1"/>
</dbReference>
<dbReference type="Proteomes" id="UP000070659">
    <property type="component" value="Unassembled WGS sequence"/>
</dbReference>
<dbReference type="InterPro" id="IPR051121">
    <property type="entry name" value="FAH"/>
</dbReference>
<reference evidence="6" key="1">
    <citation type="submission" date="2015-02" db="EMBL/GenBank/DDBJ databases">
        <title>Physiological reanalysis, assessment of diazotrophy, and genome sequences of multiple isolates of Streptomyces thermoautotrophicus.</title>
        <authorList>
            <person name="MacKellar D.C."/>
            <person name="Lieber L."/>
            <person name="Norman J."/>
            <person name="Bolger A."/>
            <person name="Tobin C."/>
            <person name="Murray J.W."/>
            <person name="Friesen M."/>
            <person name="Prell J."/>
        </authorList>
    </citation>
    <scope>NUCLEOTIDE SEQUENCE [LARGE SCALE GENOMIC DNA]</scope>
    <source>
        <strain evidence="6">UBT1</strain>
    </source>
</reference>
<dbReference type="Gene3D" id="3.90.850.10">
    <property type="entry name" value="Fumarylacetoacetase-like, C-terminal domain"/>
    <property type="match status" value="1"/>
</dbReference>
<dbReference type="GO" id="GO:0046872">
    <property type="term" value="F:metal ion binding"/>
    <property type="evidence" value="ECO:0007669"/>
    <property type="project" value="UniProtKB-KW"/>
</dbReference>
<name>A0A132NJR0_9ACTN</name>
<evidence type="ECO:0000313" key="4">
    <source>
        <dbReference type="EMBL" id="KWX05496.1"/>
    </source>
</evidence>
<feature type="domain" description="Fumarylacetoacetase-like C-terminal" evidence="3">
    <location>
        <begin position="67"/>
        <end position="270"/>
    </location>
</feature>
<accession>A0A132NJR0</accession>
<dbReference type="InterPro" id="IPR036663">
    <property type="entry name" value="Fumarylacetoacetase_C_sf"/>
</dbReference>
<evidence type="ECO:0000259" key="3">
    <source>
        <dbReference type="Pfam" id="PF01557"/>
    </source>
</evidence>
<proteinExistence type="inferred from homology"/>
<dbReference type="GO" id="GO:0019752">
    <property type="term" value="P:carboxylic acid metabolic process"/>
    <property type="evidence" value="ECO:0007669"/>
    <property type="project" value="UniProtKB-ARBA"/>
</dbReference>
<keyword evidence="5" id="KW-0413">Isomerase</keyword>
<evidence type="ECO:0000256" key="1">
    <source>
        <dbReference type="ARBA" id="ARBA00010211"/>
    </source>
</evidence>
<keyword evidence="2" id="KW-0479">Metal-binding</keyword>
<evidence type="ECO:0000313" key="6">
    <source>
        <dbReference type="Proteomes" id="UP000070598"/>
    </source>
</evidence>
<dbReference type="EMBL" id="JYIJ01000011">
    <property type="protein sequence ID" value="KWX05496.1"/>
    <property type="molecule type" value="Genomic_DNA"/>
</dbReference>
<reference evidence="5 7" key="2">
    <citation type="submission" date="2015-02" db="EMBL/GenBank/DDBJ databases">
        <title>Physiological reanalysis, assessment of diazotrophy, and genome sequences of multiple isolates of Streptomyces thermoautotrophicus.</title>
        <authorList>
            <person name="MacKellar D.C."/>
            <person name="Lieber L."/>
            <person name="Norman J."/>
            <person name="Bolger A."/>
            <person name="Tobin C."/>
            <person name="Murray J.W."/>
            <person name="Prell J."/>
        </authorList>
    </citation>
    <scope>NUCLEOTIDE SEQUENCE [LARGE SCALE GENOMIC DNA]</scope>
    <source>
        <strain evidence="5 7">UBT1</strain>
    </source>
</reference>
<dbReference type="RefSeq" id="WP_067068180.1">
    <property type="nucleotide sequence ID" value="NZ_JYIJ01000011.1"/>
</dbReference>
<dbReference type="FunFam" id="3.90.850.10:FF:000002">
    <property type="entry name" value="2-hydroxyhepta-2,4-diene-1,7-dioate isomerase"/>
    <property type="match status" value="1"/>
</dbReference>
<organism evidence="5 6">
    <name type="scientific">Carbonactinospora thermoautotrophica</name>
    <dbReference type="NCBI Taxonomy" id="1469144"/>
    <lineage>
        <taxon>Bacteria</taxon>
        <taxon>Bacillati</taxon>
        <taxon>Actinomycetota</taxon>
        <taxon>Actinomycetes</taxon>
        <taxon>Kitasatosporales</taxon>
        <taxon>Carbonactinosporaceae</taxon>
        <taxon>Carbonactinospora</taxon>
    </lineage>
</organism>
<dbReference type="InterPro" id="IPR011234">
    <property type="entry name" value="Fumarylacetoacetase-like_C"/>
</dbReference>